<accession>A0AAW1S959</accession>
<evidence type="ECO:0000313" key="3">
    <source>
        <dbReference type="EMBL" id="KAK9842547.1"/>
    </source>
</evidence>
<dbReference type="Gene3D" id="1.20.1280.50">
    <property type="match status" value="1"/>
</dbReference>
<proteinExistence type="predicted"/>
<sequence length="565" mass="60528">MSGLERVPDEALLVVFAGLSPRALLACAGACASWRALLDDDNKAWWEDVCVSHVRGLPEQAARQYLAAQRARQGCSWRQLCLSRGMHTAWRTKLVTCKVAHRVSTRQAHQASPGRVTALLSPPWLFLHQWGASHFFVKLMRVYVPHGHELSSVARAYRLEASTQWPRYGLTRLGGLRDHGMEQYTSENGSQLSDAEFGPVVALQLPLIAVGSGSALHVWHAEQAAPLAVLQQACGVMPLEDLAFETSERLADPGWLPSDGLRMAACSGALVRVWQIANSVAVLELRRDVVPEARRDTRPRAGMPSPAPWQRSRWPRAGSAPREIVFGKPVWRLAQQWQGAINGGLVMQLRVAWEGGPQLAAGSAAAAHPLRYTQGRLYILIKPAGGAAPAGRSDRGSTAGDAAVRAALARLQGAPPPDLGFSEAGPANVRPQALECVWAQAVPGACNLAVADGAAAVAADSGLLLLLDAATGALSGESPIPIPATSATSRSPSPARGSGRGSEVAVTAHVPAQDKEAKCTCGHPAVLHTRPWQLEPRHGGRLTRRVLHCGRKPAELRCDYLHYLD</sequence>
<evidence type="ECO:0000313" key="4">
    <source>
        <dbReference type="Proteomes" id="UP001445335"/>
    </source>
</evidence>
<dbReference type="AlphaFoldDB" id="A0AAW1S959"/>
<feature type="region of interest" description="Disordered" evidence="1">
    <location>
        <begin position="295"/>
        <end position="315"/>
    </location>
</feature>
<comment type="caution">
    <text evidence="3">The sequence shown here is derived from an EMBL/GenBank/DDBJ whole genome shotgun (WGS) entry which is preliminary data.</text>
</comment>
<dbReference type="PROSITE" id="PS50181">
    <property type="entry name" value="FBOX"/>
    <property type="match status" value="1"/>
</dbReference>
<feature type="compositionally biased region" description="Low complexity" evidence="1">
    <location>
        <begin position="483"/>
        <end position="497"/>
    </location>
</feature>
<feature type="domain" description="F-box" evidence="2">
    <location>
        <begin position="1"/>
        <end position="49"/>
    </location>
</feature>
<keyword evidence="4" id="KW-1185">Reference proteome</keyword>
<name>A0AAW1S959_9CHLO</name>
<dbReference type="InterPro" id="IPR001810">
    <property type="entry name" value="F-box_dom"/>
</dbReference>
<evidence type="ECO:0000256" key="1">
    <source>
        <dbReference type="SAM" id="MobiDB-lite"/>
    </source>
</evidence>
<organism evidence="3 4">
    <name type="scientific">Elliptochloris bilobata</name>
    <dbReference type="NCBI Taxonomy" id="381761"/>
    <lineage>
        <taxon>Eukaryota</taxon>
        <taxon>Viridiplantae</taxon>
        <taxon>Chlorophyta</taxon>
        <taxon>core chlorophytes</taxon>
        <taxon>Trebouxiophyceae</taxon>
        <taxon>Trebouxiophyceae incertae sedis</taxon>
        <taxon>Elliptochloris clade</taxon>
        <taxon>Elliptochloris</taxon>
    </lineage>
</organism>
<protein>
    <recommendedName>
        <fullName evidence="2">F-box domain-containing protein</fullName>
    </recommendedName>
</protein>
<evidence type="ECO:0000259" key="2">
    <source>
        <dbReference type="PROSITE" id="PS50181"/>
    </source>
</evidence>
<dbReference type="InterPro" id="IPR036047">
    <property type="entry name" value="F-box-like_dom_sf"/>
</dbReference>
<dbReference type="EMBL" id="JALJOU010000007">
    <property type="protein sequence ID" value="KAK9842547.1"/>
    <property type="molecule type" value="Genomic_DNA"/>
</dbReference>
<reference evidence="3 4" key="1">
    <citation type="journal article" date="2024" name="Nat. Commun.">
        <title>Phylogenomics reveals the evolutionary origins of lichenization in chlorophyte algae.</title>
        <authorList>
            <person name="Puginier C."/>
            <person name="Libourel C."/>
            <person name="Otte J."/>
            <person name="Skaloud P."/>
            <person name="Haon M."/>
            <person name="Grisel S."/>
            <person name="Petersen M."/>
            <person name="Berrin J.G."/>
            <person name="Delaux P.M."/>
            <person name="Dal Grande F."/>
            <person name="Keller J."/>
        </authorList>
    </citation>
    <scope>NUCLEOTIDE SEQUENCE [LARGE SCALE GENOMIC DNA]</scope>
    <source>
        <strain evidence="3 4">SAG 245.80</strain>
    </source>
</reference>
<gene>
    <name evidence="3" type="ORF">WJX81_005343</name>
</gene>
<dbReference type="Proteomes" id="UP001445335">
    <property type="component" value="Unassembled WGS sequence"/>
</dbReference>
<feature type="region of interest" description="Disordered" evidence="1">
    <location>
        <begin position="477"/>
        <end position="504"/>
    </location>
</feature>
<dbReference type="Pfam" id="PF12937">
    <property type="entry name" value="F-box-like"/>
    <property type="match status" value="1"/>
</dbReference>
<dbReference type="SUPFAM" id="SSF81383">
    <property type="entry name" value="F-box domain"/>
    <property type="match status" value="1"/>
</dbReference>